<accession>A0A8K0K6K8</accession>
<evidence type="ECO:0000313" key="1">
    <source>
        <dbReference type="EMBL" id="KAG8229344.1"/>
    </source>
</evidence>
<keyword evidence="2" id="KW-1185">Reference proteome</keyword>
<organism evidence="1 2">
    <name type="scientific">Ladona fulva</name>
    <name type="common">Scarce chaser dragonfly</name>
    <name type="synonym">Libellula fulva</name>
    <dbReference type="NCBI Taxonomy" id="123851"/>
    <lineage>
        <taxon>Eukaryota</taxon>
        <taxon>Metazoa</taxon>
        <taxon>Ecdysozoa</taxon>
        <taxon>Arthropoda</taxon>
        <taxon>Hexapoda</taxon>
        <taxon>Insecta</taxon>
        <taxon>Pterygota</taxon>
        <taxon>Palaeoptera</taxon>
        <taxon>Odonata</taxon>
        <taxon>Epiprocta</taxon>
        <taxon>Anisoptera</taxon>
        <taxon>Libelluloidea</taxon>
        <taxon>Libellulidae</taxon>
        <taxon>Ladona</taxon>
    </lineage>
</organism>
<name>A0A8K0K6K8_LADFU</name>
<proteinExistence type="predicted"/>
<sequence length="58" mass="6369">MLYTRDAMSMSRSNALVLTKEQILMTLAPNTGSRCIRTAAQHSATTVDPFSTASYTKE</sequence>
<evidence type="ECO:0000313" key="2">
    <source>
        <dbReference type="Proteomes" id="UP000792457"/>
    </source>
</evidence>
<dbReference type="Proteomes" id="UP000792457">
    <property type="component" value="Unassembled WGS sequence"/>
</dbReference>
<reference evidence="1" key="2">
    <citation type="submission" date="2017-10" db="EMBL/GenBank/DDBJ databases">
        <title>Ladona fulva Genome sequencing and assembly.</title>
        <authorList>
            <person name="Murali S."/>
            <person name="Richards S."/>
            <person name="Bandaranaike D."/>
            <person name="Bellair M."/>
            <person name="Blankenburg K."/>
            <person name="Chao H."/>
            <person name="Dinh H."/>
            <person name="Doddapaneni H."/>
            <person name="Dugan-Rocha S."/>
            <person name="Elkadiri S."/>
            <person name="Gnanaolivu R."/>
            <person name="Hernandez B."/>
            <person name="Skinner E."/>
            <person name="Javaid M."/>
            <person name="Lee S."/>
            <person name="Li M."/>
            <person name="Ming W."/>
            <person name="Munidasa M."/>
            <person name="Muniz J."/>
            <person name="Nguyen L."/>
            <person name="Hughes D."/>
            <person name="Osuji N."/>
            <person name="Pu L.-L."/>
            <person name="Puazo M."/>
            <person name="Qu C."/>
            <person name="Quiroz J."/>
            <person name="Raj R."/>
            <person name="Weissenberger G."/>
            <person name="Xin Y."/>
            <person name="Zou X."/>
            <person name="Han Y."/>
            <person name="Worley K."/>
            <person name="Muzny D."/>
            <person name="Gibbs R."/>
        </authorList>
    </citation>
    <scope>NUCLEOTIDE SEQUENCE</scope>
    <source>
        <strain evidence="1">Sampled in the wild</strain>
    </source>
</reference>
<dbReference type="AlphaFoldDB" id="A0A8K0K6K8"/>
<protein>
    <submittedName>
        <fullName evidence="1">Uncharacterized protein</fullName>
    </submittedName>
</protein>
<comment type="caution">
    <text evidence="1">The sequence shown here is derived from an EMBL/GenBank/DDBJ whole genome shotgun (WGS) entry which is preliminary data.</text>
</comment>
<reference evidence="1" key="1">
    <citation type="submission" date="2013-04" db="EMBL/GenBank/DDBJ databases">
        <authorList>
            <person name="Qu J."/>
            <person name="Murali S.C."/>
            <person name="Bandaranaike D."/>
            <person name="Bellair M."/>
            <person name="Blankenburg K."/>
            <person name="Chao H."/>
            <person name="Dinh H."/>
            <person name="Doddapaneni H."/>
            <person name="Downs B."/>
            <person name="Dugan-Rocha S."/>
            <person name="Elkadiri S."/>
            <person name="Gnanaolivu R.D."/>
            <person name="Hernandez B."/>
            <person name="Javaid M."/>
            <person name="Jayaseelan J.C."/>
            <person name="Lee S."/>
            <person name="Li M."/>
            <person name="Ming W."/>
            <person name="Munidasa M."/>
            <person name="Muniz J."/>
            <person name="Nguyen L."/>
            <person name="Ongeri F."/>
            <person name="Osuji N."/>
            <person name="Pu L.-L."/>
            <person name="Puazo M."/>
            <person name="Qu C."/>
            <person name="Quiroz J."/>
            <person name="Raj R."/>
            <person name="Weissenberger G."/>
            <person name="Xin Y."/>
            <person name="Zou X."/>
            <person name="Han Y."/>
            <person name="Richards S."/>
            <person name="Worley K."/>
            <person name="Muzny D."/>
            <person name="Gibbs R."/>
        </authorList>
    </citation>
    <scope>NUCLEOTIDE SEQUENCE</scope>
    <source>
        <strain evidence="1">Sampled in the wild</strain>
    </source>
</reference>
<dbReference type="EMBL" id="KZ308426">
    <property type="protein sequence ID" value="KAG8229344.1"/>
    <property type="molecule type" value="Genomic_DNA"/>
</dbReference>
<gene>
    <name evidence="1" type="ORF">J437_LFUL007152</name>
</gene>